<comment type="caution">
    <text evidence="3">The sequence shown here is derived from an EMBL/GenBank/DDBJ whole genome shotgun (WGS) entry which is preliminary data.</text>
</comment>
<feature type="region of interest" description="Disordered" evidence="1">
    <location>
        <begin position="331"/>
        <end position="355"/>
    </location>
</feature>
<reference evidence="3 4" key="1">
    <citation type="submission" date="2024-03" db="EMBL/GenBank/DDBJ databases">
        <title>Novel Streptomyces species of biotechnological and ecological value are a feature of Machair soil.</title>
        <authorList>
            <person name="Prole J.R."/>
            <person name="Goodfellow M."/>
            <person name="Allenby N."/>
            <person name="Ward A.C."/>
        </authorList>
    </citation>
    <scope>NUCLEOTIDE SEQUENCE [LARGE SCALE GENOMIC DNA]</scope>
    <source>
        <strain evidence="3 4">MS1.AVA.1</strain>
    </source>
</reference>
<feature type="region of interest" description="Disordered" evidence="1">
    <location>
        <begin position="28"/>
        <end position="135"/>
    </location>
</feature>
<keyword evidence="2" id="KW-0732">Signal</keyword>
<feature type="compositionally biased region" description="Low complexity" evidence="1">
    <location>
        <begin position="78"/>
        <end position="96"/>
    </location>
</feature>
<sequence length="614" mass="64322">MAVSLGMRISGLLVVGAVAVAAAAFTSDGRGSADGRGGDGSVVTAGPSEGGSGPTAPADRSAPVAQQSPNGRAGENASGPAVVPSGLPGGVVSASPSPSPTPSPSGRGTVVLQAPPWLPPGPSSPDSDDTPDPASVYDLLRAPERCASALGKIPQASAEAEWQLLRGLSAACLAVQGRGGDWDTAAGAHAGLAGRVDTCKGRAAYAVLGGLLDFHRRHPGGTVRLAATPGGTPACGYRIAGVDTGGDGEARPGDTIGIELTGTYFDHAELLRDASVSIGGLVVPGVPVLKPESGDRLVLSVPAPPLEPGPAEVAVRHAGTEVRLPAAFTVTGPDTVEEPGTGTGATDEPGSPSGAAVSDLGERLSSLGAEVPGRRRIGVIARRGRARLAADRCHRPARTCRISADQCHRLARRYRPAADRCHRPARTCQTSPDQCHHPARNRRPTADQSHRPTRTYQTSPDQCHHPARNRRPTADQSHRPTQTYQTSPDQCHHPARNRRPTADQSHRPTQTYQTSPDQCHHPARNRRPTADQSHRPTQTCQTSPDQCHRPARKCRPTADRSHRPAPRCQTSPDRRHRPARRCRPVAQLSSPTSTFGTLRERSSLSPYSPSWPPP</sequence>
<feature type="region of interest" description="Disordered" evidence="1">
    <location>
        <begin position="415"/>
        <end position="614"/>
    </location>
</feature>
<accession>A0ABU8UIB1</accession>
<feature type="compositionally biased region" description="Polar residues" evidence="1">
    <location>
        <begin position="507"/>
        <end position="517"/>
    </location>
</feature>
<evidence type="ECO:0000313" key="4">
    <source>
        <dbReference type="Proteomes" id="UP001376459"/>
    </source>
</evidence>
<evidence type="ECO:0000313" key="3">
    <source>
        <dbReference type="EMBL" id="MEJ8668669.1"/>
    </source>
</evidence>
<feature type="compositionally biased region" description="Polar residues" evidence="1">
    <location>
        <begin position="479"/>
        <end position="489"/>
    </location>
</feature>
<evidence type="ECO:0000256" key="1">
    <source>
        <dbReference type="SAM" id="MobiDB-lite"/>
    </source>
</evidence>
<name>A0ABU8UIB1_9ACTN</name>
<protein>
    <recommendedName>
        <fullName evidence="5">Secreted protein</fullName>
    </recommendedName>
</protein>
<feature type="chain" id="PRO_5046198512" description="Secreted protein" evidence="2">
    <location>
        <begin position="24"/>
        <end position="614"/>
    </location>
</feature>
<feature type="compositionally biased region" description="Basic residues" evidence="1">
    <location>
        <begin position="574"/>
        <end position="583"/>
    </location>
</feature>
<feature type="compositionally biased region" description="Polar residues" evidence="1">
    <location>
        <begin position="535"/>
        <end position="545"/>
    </location>
</feature>
<dbReference type="EMBL" id="JBBKAK010000001">
    <property type="protein sequence ID" value="MEJ8668669.1"/>
    <property type="molecule type" value="Genomic_DNA"/>
</dbReference>
<dbReference type="Proteomes" id="UP001376459">
    <property type="component" value="Unassembled WGS sequence"/>
</dbReference>
<gene>
    <name evidence="3" type="ORF">WKI71_09495</name>
</gene>
<feature type="compositionally biased region" description="Polar residues" evidence="1">
    <location>
        <begin position="587"/>
        <end position="596"/>
    </location>
</feature>
<evidence type="ECO:0008006" key="5">
    <source>
        <dbReference type="Google" id="ProtNLM"/>
    </source>
</evidence>
<proteinExistence type="predicted"/>
<keyword evidence="4" id="KW-1185">Reference proteome</keyword>
<organism evidence="3 4">
    <name type="scientific">Streptomyces machairae</name>
    <dbReference type="NCBI Taxonomy" id="3134109"/>
    <lineage>
        <taxon>Bacteria</taxon>
        <taxon>Bacillati</taxon>
        <taxon>Actinomycetota</taxon>
        <taxon>Actinomycetes</taxon>
        <taxon>Kitasatosporales</taxon>
        <taxon>Streptomycetaceae</taxon>
        <taxon>Streptomyces</taxon>
    </lineage>
</organism>
<evidence type="ECO:0000256" key="2">
    <source>
        <dbReference type="SAM" id="SignalP"/>
    </source>
</evidence>
<feature type="signal peptide" evidence="2">
    <location>
        <begin position="1"/>
        <end position="23"/>
    </location>
</feature>